<comment type="caution">
    <text evidence="2">The sequence shown here is derived from an EMBL/GenBank/DDBJ whole genome shotgun (WGS) entry which is preliminary data.</text>
</comment>
<dbReference type="InterPro" id="IPR029377">
    <property type="entry name" value="TMEM220"/>
</dbReference>
<evidence type="ECO:0000313" key="2">
    <source>
        <dbReference type="EMBL" id="TBH71136.1"/>
    </source>
</evidence>
<keyword evidence="1" id="KW-0472">Membrane</keyword>
<keyword evidence="1" id="KW-0812">Transmembrane</keyword>
<protein>
    <recommendedName>
        <fullName evidence="4">Transmembrane family 220, helix</fullName>
    </recommendedName>
</protein>
<dbReference type="RefSeq" id="WP_130923879.1">
    <property type="nucleotide sequence ID" value="NZ_JAANOM010000003.1"/>
</dbReference>
<keyword evidence="3" id="KW-1185">Reference proteome</keyword>
<dbReference type="Pfam" id="PF15071">
    <property type="entry name" value="TMEM220"/>
    <property type="match status" value="1"/>
</dbReference>
<evidence type="ECO:0000256" key="1">
    <source>
        <dbReference type="SAM" id="Phobius"/>
    </source>
</evidence>
<reference evidence="2 3" key="1">
    <citation type="submission" date="2019-02" db="EMBL/GenBank/DDBJ databases">
        <title>Genome of a new Bacteroidetes strain.</title>
        <authorList>
            <person name="Pitt A."/>
        </authorList>
    </citation>
    <scope>NUCLEOTIDE SEQUENCE [LARGE SCALE GENOMIC DNA]</scope>
    <source>
        <strain evidence="2 3">103A-SOEBACH</strain>
    </source>
</reference>
<gene>
    <name evidence="2" type="ORF">EWU20_11040</name>
</gene>
<organism evidence="2 3">
    <name type="scientific">Aquirufa antheringensis</name>
    <dbReference type="NCBI Taxonomy" id="2516559"/>
    <lineage>
        <taxon>Bacteria</taxon>
        <taxon>Pseudomonadati</taxon>
        <taxon>Bacteroidota</taxon>
        <taxon>Cytophagia</taxon>
        <taxon>Cytophagales</taxon>
        <taxon>Flectobacillaceae</taxon>
        <taxon>Aquirufa</taxon>
    </lineage>
</organism>
<feature type="transmembrane region" description="Helical" evidence="1">
    <location>
        <begin position="55"/>
        <end position="74"/>
    </location>
</feature>
<sequence length="118" mass="13484">MRNVQFILGGIFGLVFLMFTYWQLNDPDPILWVPVYATAVYTALQAMRGKTNPELLIVLFFLSVFAGLQLWVEMTAWEGFLTDGLSMKTHNQELAREAVGLWIASGSFALFYVLEKRK</sequence>
<evidence type="ECO:0008006" key="4">
    <source>
        <dbReference type="Google" id="ProtNLM"/>
    </source>
</evidence>
<dbReference type="AlphaFoldDB" id="A0A4Q9B889"/>
<keyword evidence="1" id="KW-1133">Transmembrane helix</keyword>
<feature type="transmembrane region" description="Helical" evidence="1">
    <location>
        <begin position="7"/>
        <end position="24"/>
    </location>
</feature>
<dbReference type="EMBL" id="SEWY01000006">
    <property type="protein sequence ID" value="TBH71136.1"/>
    <property type="molecule type" value="Genomic_DNA"/>
</dbReference>
<accession>A0A4Q9B889</accession>
<name>A0A4Q9B889_9BACT</name>
<dbReference type="Proteomes" id="UP000293583">
    <property type="component" value="Unassembled WGS sequence"/>
</dbReference>
<proteinExistence type="predicted"/>
<evidence type="ECO:0000313" key="3">
    <source>
        <dbReference type="Proteomes" id="UP000293583"/>
    </source>
</evidence>
<feature type="transmembrane region" description="Helical" evidence="1">
    <location>
        <begin position="30"/>
        <end position="48"/>
    </location>
</feature>
<dbReference type="OrthoDB" id="329078at2"/>
<feature type="transmembrane region" description="Helical" evidence="1">
    <location>
        <begin position="94"/>
        <end position="114"/>
    </location>
</feature>